<accession>A0A0P0FKD1</accession>
<comment type="similarity">
    <text evidence="2">Belongs to the SusD family.</text>
</comment>
<accession>C6II70</accession>
<evidence type="ECO:0000313" key="11">
    <source>
        <dbReference type="Proteomes" id="UP000436858"/>
    </source>
</evidence>
<feature type="domain" description="SusD-like N-terminal" evidence="7">
    <location>
        <begin position="104"/>
        <end position="231"/>
    </location>
</feature>
<evidence type="ECO:0000256" key="4">
    <source>
        <dbReference type="ARBA" id="ARBA00023136"/>
    </source>
</evidence>
<evidence type="ECO:0000256" key="5">
    <source>
        <dbReference type="ARBA" id="ARBA00023237"/>
    </source>
</evidence>
<dbReference type="Pfam" id="PF07980">
    <property type="entry name" value="SusD_RagB"/>
    <property type="match status" value="1"/>
</dbReference>
<dbReference type="RefSeq" id="WP_008767662.1">
    <property type="nucleotide sequence ID" value="NZ_BAABXH010000003.1"/>
</dbReference>
<proteinExistence type="inferred from homology"/>
<reference evidence="8 11" key="2">
    <citation type="journal article" date="2019" name="Nat. Med.">
        <title>A library of human gut bacterial isolates paired with longitudinal multiomics data enables mechanistic microbiome research.</title>
        <authorList>
            <person name="Poyet M."/>
            <person name="Groussin M."/>
            <person name="Gibbons S.M."/>
            <person name="Avila-Pacheco J."/>
            <person name="Jiang X."/>
            <person name="Kearney S.M."/>
            <person name="Perrotta A.R."/>
            <person name="Berdy B."/>
            <person name="Zhao S."/>
            <person name="Lieberman T.D."/>
            <person name="Swanson P.K."/>
            <person name="Smith M."/>
            <person name="Roesemann S."/>
            <person name="Alexander J.E."/>
            <person name="Rich S.A."/>
            <person name="Livny J."/>
            <person name="Vlamakis H."/>
            <person name="Clish C."/>
            <person name="Bullock K."/>
            <person name="Deik A."/>
            <person name="Scott J."/>
            <person name="Pierce K.A."/>
            <person name="Xavier R.J."/>
            <person name="Alm E.J."/>
        </authorList>
    </citation>
    <scope>NUCLEOTIDE SEQUENCE [LARGE SCALE GENOMIC DNA]</scope>
    <source>
        <strain evidence="8 11">BIOML-A162</strain>
    </source>
</reference>
<dbReference type="Pfam" id="PF14322">
    <property type="entry name" value="SusD-like_3"/>
    <property type="match status" value="1"/>
</dbReference>
<comment type="subcellular location">
    <subcellularLocation>
        <location evidence="1">Cell outer membrane</location>
    </subcellularLocation>
</comment>
<evidence type="ECO:0000313" key="10">
    <source>
        <dbReference type="Proteomes" id="UP000284785"/>
    </source>
</evidence>
<dbReference type="EMBL" id="WCRY01000034">
    <property type="protein sequence ID" value="KAB4473592.1"/>
    <property type="molecule type" value="Genomic_DNA"/>
</dbReference>
<evidence type="ECO:0000259" key="7">
    <source>
        <dbReference type="Pfam" id="PF14322"/>
    </source>
</evidence>
<name>A0A0P0FKD1_BACT4</name>
<sequence length="681" mass="77925">MKKIYIILSFIIGIGFTLSSCSDYLDSDYLFDERMSIEDVFTSRAYSDKWLARAYFFLGDNHLLDVASKGYVPFCFADDMYFGDRDDRYKAWKNGEYNEGGLAGESAEIWNKCYKGIRQASIYLNNIDMNTEYTAEEIADNKAQAHFLKAYFYWIMLRLFGPVPIVPDQGIDYMEDYDAVAQPRNTYDECVTYITNELVLAAQALPLDRAIQEIARPTRGAALALRAKVLLYAASPLMNGQTPADIASELVDDQGNRLLPEAYDESKWAKAAAAAKDVIELNRYTLFVSYATDKGDIAFPATIAPPYHPEFSEQAWPNGWKDIDPFESYRAIFNGTVSAFENKELIFTRGQNTGDQSINNMVIHQLPRVAKGWNTHGLTQKQCDAYYMNDGTDCPGKDKEINRGDGSERMSGYVTKEDVEAGRYKPLSEGVSLQYANREPRFYASVAYNGDVWNLLNSNKNAGEPQNIQVFYYRGDGNGYTNSMFWLRTGIGVKKFVHPDDMGKGDNNEELIKKKVEPAIRYAEVLLIYAEALNELNGQYDIPSWDGNKTHIIKRDINEMKKGIRPIRIRAGVPDYTQEEYDDPIEFRKKLKRERQIELMGEGHRYFDLRRWLDAPVEESTPIYGCNTLATKEMADVFHTPVAVPSLPTTFSRKMWFWPINHTELKRNKRLTQNPGWTYPE</sequence>
<dbReference type="InterPro" id="IPR011990">
    <property type="entry name" value="TPR-like_helical_dom_sf"/>
</dbReference>
<keyword evidence="3" id="KW-0732">Signal</keyword>
<dbReference type="AlphaFoldDB" id="A0A0P0FKD1"/>
<dbReference type="PROSITE" id="PS51257">
    <property type="entry name" value="PROKAR_LIPOPROTEIN"/>
    <property type="match status" value="1"/>
</dbReference>
<evidence type="ECO:0000256" key="3">
    <source>
        <dbReference type="ARBA" id="ARBA00022729"/>
    </source>
</evidence>
<organism evidence="9 10">
    <name type="scientific">Bacteroides thetaiotaomicron</name>
    <dbReference type="NCBI Taxonomy" id="818"/>
    <lineage>
        <taxon>Bacteria</taxon>
        <taxon>Pseudomonadati</taxon>
        <taxon>Bacteroidota</taxon>
        <taxon>Bacteroidia</taxon>
        <taxon>Bacteroidales</taxon>
        <taxon>Bacteroidaceae</taxon>
        <taxon>Bacteroides</taxon>
    </lineage>
</organism>
<dbReference type="GeneID" id="60924653"/>
<evidence type="ECO:0000259" key="6">
    <source>
        <dbReference type="Pfam" id="PF07980"/>
    </source>
</evidence>
<evidence type="ECO:0000256" key="2">
    <source>
        <dbReference type="ARBA" id="ARBA00006275"/>
    </source>
</evidence>
<dbReference type="SUPFAM" id="SSF48452">
    <property type="entry name" value="TPR-like"/>
    <property type="match status" value="1"/>
</dbReference>
<evidence type="ECO:0000256" key="1">
    <source>
        <dbReference type="ARBA" id="ARBA00004442"/>
    </source>
</evidence>
<feature type="domain" description="RagB/SusD" evidence="6">
    <location>
        <begin position="344"/>
        <end position="677"/>
    </location>
</feature>
<dbReference type="InterPro" id="IPR033985">
    <property type="entry name" value="SusD-like_N"/>
</dbReference>
<dbReference type="EMBL" id="QSJP01000023">
    <property type="protein sequence ID" value="RHD83430.1"/>
    <property type="molecule type" value="Genomic_DNA"/>
</dbReference>
<gene>
    <name evidence="9" type="ORF">DW780_21200</name>
    <name evidence="8" type="ORF">GAN91_23590</name>
</gene>
<evidence type="ECO:0000313" key="9">
    <source>
        <dbReference type="EMBL" id="RHD83430.1"/>
    </source>
</evidence>
<dbReference type="Gene3D" id="1.25.40.390">
    <property type="match status" value="1"/>
</dbReference>
<keyword evidence="5" id="KW-0998">Cell outer membrane</keyword>
<dbReference type="KEGG" id="btho:Btheta7330_04821"/>
<keyword evidence="4" id="KW-0472">Membrane</keyword>
<evidence type="ECO:0000313" key="8">
    <source>
        <dbReference type="EMBL" id="KAB4473592.1"/>
    </source>
</evidence>
<dbReference type="Proteomes" id="UP000436858">
    <property type="component" value="Unassembled WGS sequence"/>
</dbReference>
<dbReference type="InterPro" id="IPR012944">
    <property type="entry name" value="SusD_RagB_dom"/>
</dbReference>
<reference evidence="9 10" key="1">
    <citation type="submission" date="2018-08" db="EMBL/GenBank/DDBJ databases">
        <title>A genome reference for cultivated species of the human gut microbiota.</title>
        <authorList>
            <person name="Zou Y."/>
            <person name="Xue W."/>
            <person name="Luo G."/>
        </authorList>
    </citation>
    <scope>NUCLEOTIDE SEQUENCE [LARGE SCALE GENOMIC DNA]</scope>
    <source>
        <strain evidence="9 10">AM30-26</strain>
    </source>
</reference>
<dbReference type="Proteomes" id="UP000284785">
    <property type="component" value="Unassembled WGS sequence"/>
</dbReference>
<comment type="caution">
    <text evidence="9">The sequence shown here is derived from an EMBL/GenBank/DDBJ whole genome shotgun (WGS) entry which is preliminary data.</text>
</comment>
<protein>
    <submittedName>
        <fullName evidence="9">RagB/SusD family nutrient uptake outer membrane protein</fullName>
    </submittedName>
</protein>
<dbReference type="GO" id="GO:0009279">
    <property type="term" value="C:cell outer membrane"/>
    <property type="evidence" value="ECO:0007669"/>
    <property type="project" value="UniProtKB-SubCell"/>
</dbReference>